<proteinExistence type="predicted"/>
<dbReference type="InterPro" id="IPR058955">
    <property type="entry name" value="GAPS4b_N"/>
</dbReference>
<dbReference type="STRING" id="44251.PDUR_19190"/>
<protein>
    <recommendedName>
        <fullName evidence="1">GAPS4b N-terminal domain-containing protein</fullName>
    </recommendedName>
</protein>
<dbReference type="Pfam" id="PF26110">
    <property type="entry name" value="GAPS4b_N"/>
    <property type="match status" value="1"/>
</dbReference>
<dbReference type="Proteomes" id="UP000029409">
    <property type="component" value="Chromosome"/>
</dbReference>
<dbReference type="eggNOG" id="ENOG503077T">
    <property type="taxonomic scope" value="Bacteria"/>
</dbReference>
<evidence type="ECO:0000313" key="2">
    <source>
        <dbReference type="EMBL" id="AIQ13801.1"/>
    </source>
</evidence>
<reference evidence="2 3" key="1">
    <citation type="submission" date="2014-08" db="EMBL/GenBank/DDBJ databases">
        <title>Comparative genomics of the Paenibacillus odorifer group.</title>
        <authorList>
            <person name="den Bakker H.C."/>
            <person name="Tsai Y.-C."/>
            <person name="Martin N."/>
            <person name="Korlach J."/>
            <person name="Wiedmann M."/>
        </authorList>
    </citation>
    <scope>NUCLEOTIDE SEQUENCE [LARGE SCALE GENOMIC DNA]</scope>
    <source>
        <strain evidence="2 3">DSM 1735</strain>
    </source>
</reference>
<evidence type="ECO:0000313" key="3">
    <source>
        <dbReference type="Proteomes" id="UP000029409"/>
    </source>
</evidence>
<dbReference type="OrthoDB" id="2680312at2"/>
<name>A0A089HP71_PAEDU</name>
<organism evidence="2 3">
    <name type="scientific">Paenibacillus durus</name>
    <name type="common">Paenibacillus azotofixans</name>
    <dbReference type="NCBI Taxonomy" id="44251"/>
    <lineage>
        <taxon>Bacteria</taxon>
        <taxon>Bacillati</taxon>
        <taxon>Bacillota</taxon>
        <taxon>Bacilli</taxon>
        <taxon>Bacillales</taxon>
        <taxon>Paenibacillaceae</taxon>
        <taxon>Paenibacillus</taxon>
    </lineage>
</organism>
<keyword evidence="3" id="KW-1185">Reference proteome</keyword>
<dbReference type="KEGG" id="pdu:PDUR_19190"/>
<accession>A0A089HP71</accession>
<feature type="domain" description="GAPS4b N-terminal" evidence="1">
    <location>
        <begin position="17"/>
        <end position="79"/>
    </location>
</feature>
<sequence length="382" mass="43875">MDNSSKLNVDTILPFGDNLRPLVASTQILSDNDLKSFLSSKGIYTSHSDRDETVPLITMSLLSPLEFENLLEKQKEKESHAKRRNRYLEWTSDKTLFEVLKGINISLNDFIPQYSSNFDLIGQSALTPVNGDLNHLVLNYEIERTDHSKDMYLQHSSHNGSIELKLSDDKKTLNIAMEHTADETHDLNEKCTNFIRDFLYTRNSVANNKTQKIVFADFDNATRVKFFLNLLNTPLDKSGTFEFLKLTNIEISVDAEASLPDNIKWMERKIENMKFKGRAIHETELLQDPQYHSSLILSAVRASYNFESLYSKGDCIFEFGFPGRGTIPPSDSEFVYKLINFNFKSKTKARNKVQGFLYGKFDEFKTIAYNVTKGNKEYINKS</sequence>
<dbReference type="EMBL" id="CP009288">
    <property type="protein sequence ID" value="AIQ13801.1"/>
    <property type="molecule type" value="Genomic_DNA"/>
</dbReference>
<gene>
    <name evidence="2" type="ORF">PDUR_19190</name>
</gene>
<dbReference type="RefSeq" id="WP_042207593.1">
    <property type="nucleotide sequence ID" value="NZ_CP009288.1"/>
</dbReference>
<dbReference type="AlphaFoldDB" id="A0A089HP71"/>
<evidence type="ECO:0000259" key="1">
    <source>
        <dbReference type="Pfam" id="PF26110"/>
    </source>
</evidence>